<gene>
    <name evidence="2" type="ORF">GCM10010319_27640</name>
</gene>
<proteinExistence type="predicted"/>
<sequence>MAVDGPGDDDTAGTRAVGDDLAQRFVEAGGVIGAERYGHLFLRSDGDPGAQLTQVGEQMAVAAPEMVQAPDRRGAVGHKGGAAPGYPRAISRWRGPRRRGLRR</sequence>
<feature type="region of interest" description="Disordered" evidence="1">
    <location>
        <begin position="72"/>
        <end position="103"/>
    </location>
</feature>
<evidence type="ECO:0000313" key="3">
    <source>
        <dbReference type="Proteomes" id="UP001500063"/>
    </source>
</evidence>
<organism evidence="2 3">
    <name type="scientific">Streptomyces blastmyceticus</name>
    <dbReference type="NCBI Taxonomy" id="68180"/>
    <lineage>
        <taxon>Bacteria</taxon>
        <taxon>Bacillati</taxon>
        <taxon>Actinomycetota</taxon>
        <taxon>Actinomycetes</taxon>
        <taxon>Kitasatosporales</taxon>
        <taxon>Streptomycetaceae</taxon>
        <taxon>Streptomyces</taxon>
    </lineage>
</organism>
<dbReference type="EMBL" id="BAAABW010000015">
    <property type="protein sequence ID" value="GAA0349333.1"/>
    <property type="molecule type" value="Genomic_DNA"/>
</dbReference>
<comment type="caution">
    <text evidence="2">The sequence shown here is derived from an EMBL/GenBank/DDBJ whole genome shotgun (WGS) entry which is preliminary data.</text>
</comment>
<protein>
    <submittedName>
        <fullName evidence="2">Uncharacterized protein</fullName>
    </submittedName>
</protein>
<evidence type="ECO:0000256" key="1">
    <source>
        <dbReference type="SAM" id="MobiDB-lite"/>
    </source>
</evidence>
<dbReference type="Proteomes" id="UP001500063">
    <property type="component" value="Unassembled WGS sequence"/>
</dbReference>
<accession>A0ABN0WXA1</accession>
<feature type="compositionally biased region" description="Basic residues" evidence="1">
    <location>
        <begin position="94"/>
        <end position="103"/>
    </location>
</feature>
<reference evidence="2 3" key="1">
    <citation type="journal article" date="2019" name="Int. J. Syst. Evol. Microbiol.">
        <title>The Global Catalogue of Microorganisms (GCM) 10K type strain sequencing project: providing services to taxonomists for standard genome sequencing and annotation.</title>
        <authorList>
            <consortium name="The Broad Institute Genomics Platform"/>
            <consortium name="The Broad Institute Genome Sequencing Center for Infectious Disease"/>
            <person name="Wu L."/>
            <person name="Ma J."/>
        </authorList>
    </citation>
    <scope>NUCLEOTIDE SEQUENCE [LARGE SCALE GENOMIC DNA]</scope>
    <source>
        <strain evidence="2 3">JCM 4565</strain>
    </source>
</reference>
<name>A0ABN0WXA1_9ACTN</name>
<keyword evidence="3" id="KW-1185">Reference proteome</keyword>
<evidence type="ECO:0000313" key="2">
    <source>
        <dbReference type="EMBL" id="GAA0349333.1"/>
    </source>
</evidence>